<keyword evidence="5" id="KW-0539">Nucleus</keyword>
<gene>
    <name evidence="7" type="ORF">PVAG01_04935</name>
</gene>
<proteinExistence type="inferred from homology"/>
<dbReference type="EMBL" id="JBFCZG010000004">
    <property type="protein sequence ID" value="KAL3423188.1"/>
    <property type="molecule type" value="Genomic_DNA"/>
</dbReference>
<keyword evidence="4" id="KW-0677">Repeat</keyword>
<dbReference type="InterPro" id="IPR015943">
    <property type="entry name" value="WD40/YVTN_repeat-like_dom_sf"/>
</dbReference>
<dbReference type="Proteomes" id="UP001629113">
    <property type="component" value="Unassembled WGS sequence"/>
</dbReference>
<dbReference type="InterPro" id="IPR001680">
    <property type="entry name" value="WD40_rpt"/>
</dbReference>
<dbReference type="SMART" id="SM00320">
    <property type="entry name" value="WD40"/>
    <property type="match status" value="5"/>
</dbReference>
<evidence type="ECO:0000256" key="2">
    <source>
        <dbReference type="ARBA" id="ARBA00005616"/>
    </source>
</evidence>
<dbReference type="SUPFAM" id="SSF50978">
    <property type="entry name" value="WD40 repeat-like"/>
    <property type="match status" value="1"/>
</dbReference>
<evidence type="ECO:0000313" key="8">
    <source>
        <dbReference type="Proteomes" id="UP001629113"/>
    </source>
</evidence>
<feature type="repeat" description="WD" evidence="6">
    <location>
        <begin position="141"/>
        <end position="174"/>
    </location>
</feature>
<dbReference type="PANTHER" id="PTHR19861:SF0">
    <property type="entry name" value="WD REPEAT-CONTAINING PROTEIN 82"/>
    <property type="match status" value="1"/>
</dbReference>
<evidence type="ECO:0000256" key="5">
    <source>
        <dbReference type="ARBA" id="ARBA00023242"/>
    </source>
</evidence>
<keyword evidence="3 6" id="KW-0853">WD repeat</keyword>
<dbReference type="PANTHER" id="PTHR19861">
    <property type="entry name" value="WD40 REPEAT PROTEIN SWD2"/>
    <property type="match status" value="1"/>
</dbReference>
<evidence type="ECO:0000256" key="1">
    <source>
        <dbReference type="ARBA" id="ARBA00004123"/>
    </source>
</evidence>
<name>A0ABR4PIW6_9HELO</name>
<reference evidence="7 8" key="1">
    <citation type="submission" date="2024-06" db="EMBL/GenBank/DDBJ databases">
        <title>Complete genome of Phlyctema vagabunda strain 19-DSS-EL-015.</title>
        <authorList>
            <person name="Fiorenzani C."/>
        </authorList>
    </citation>
    <scope>NUCLEOTIDE SEQUENCE [LARGE SCALE GENOMIC DNA]</scope>
    <source>
        <strain evidence="7 8">19-DSS-EL-015</strain>
    </source>
</reference>
<evidence type="ECO:0000256" key="3">
    <source>
        <dbReference type="ARBA" id="ARBA00022574"/>
    </source>
</evidence>
<dbReference type="InterPro" id="IPR036322">
    <property type="entry name" value="WD40_repeat_dom_sf"/>
</dbReference>
<accession>A0ABR4PIW6</accession>
<organism evidence="7 8">
    <name type="scientific">Phlyctema vagabunda</name>
    <dbReference type="NCBI Taxonomy" id="108571"/>
    <lineage>
        <taxon>Eukaryota</taxon>
        <taxon>Fungi</taxon>
        <taxon>Dikarya</taxon>
        <taxon>Ascomycota</taxon>
        <taxon>Pezizomycotina</taxon>
        <taxon>Leotiomycetes</taxon>
        <taxon>Helotiales</taxon>
        <taxon>Dermateaceae</taxon>
        <taxon>Phlyctema</taxon>
    </lineage>
</organism>
<dbReference type="Gene3D" id="2.130.10.10">
    <property type="entry name" value="YVTN repeat-like/Quinoprotein amine dehydrogenase"/>
    <property type="match status" value="2"/>
</dbReference>
<dbReference type="PROSITE" id="PS50294">
    <property type="entry name" value="WD_REPEATS_REGION"/>
    <property type="match status" value="1"/>
</dbReference>
<comment type="caution">
    <text evidence="7">The sequence shown here is derived from an EMBL/GenBank/DDBJ whole genome shotgun (WGS) entry which is preliminary data.</text>
</comment>
<evidence type="ECO:0000313" key="7">
    <source>
        <dbReference type="EMBL" id="KAL3423188.1"/>
    </source>
</evidence>
<dbReference type="Pfam" id="PF00400">
    <property type="entry name" value="WD40"/>
    <property type="match status" value="2"/>
</dbReference>
<comment type="similarity">
    <text evidence="2">Belongs to the WD repeat SWD2 family.</text>
</comment>
<evidence type="ECO:0000256" key="4">
    <source>
        <dbReference type="ARBA" id="ARBA00022737"/>
    </source>
</evidence>
<comment type="subcellular location">
    <subcellularLocation>
        <location evidence="1">Nucleus</location>
    </subcellularLocation>
</comment>
<evidence type="ECO:0000256" key="6">
    <source>
        <dbReference type="PROSITE-ProRule" id="PRU00221"/>
    </source>
</evidence>
<sequence length="381" mass="41956">MASTPMAIDSPIGLNGINGFNGTARAPPPTGKLSDLVSIYRPTKSFRREPPSLNKAVKETAVLSIDFDDSGDHLLTSESDNSLQIYNVKEGKFQKTSLSQKYGANHAMFTHKDSCIIHSSTKQNHTIRYLSTHDNNYLRYFEGHEQNVTCLSLHPGQDQFLSCSEDNTVRMWDIGTKNVCGTLDLTGAHLAAWDPTGNVFAVASPVACTILLYDARNYDHEPFSSFDLFQMCHEYNPACAGKGWNKLEFSNDGKSILVGTTGKGHFLLDAFDGSLKSFLVRERGGTKRAGAGDHSGDSEDLSTSTGDCCFTSDGRFVISGMRKENVLVWDTLMSSPDKKLKPIHELEHKGEAAVVAFNPRYNFFATGDKELVFWMPDLNAA</sequence>
<dbReference type="InterPro" id="IPR037867">
    <property type="entry name" value="Swd2/WDR82"/>
</dbReference>
<feature type="repeat" description="WD" evidence="6">
    <location>
        <begin position="62"/>
        <end position="96"/>
    </location>
</feature>
<dbReference type="PROSITE" id="PS50082">
    <property type="entry name" value="WD_REPEATS_2"/>
    <property type="match status" value="2"/>
</dbReference>
<protein>
    <submittedName>
        <fullName evidence="7">WD repeat protein</fullName>
    </submittedName>
</protein>
<keyword evidence="8" id="KW-1185">Reference proteome</keyword>